<evidence type="ECO:0000313" key="3">
    <source>
        <dbReference type="Proteomes" id="UP001069090"/>
    </source>
</evidence>
<keyword evidence="1" id="KW-1133">Transmembrane helix</keyword>
<evidence type="ECO:0000256" key="1">
    <source>
        <dbReference type="SAM" id="Phobius"/>
    </source>
</evidence>
<keyword evidence="3" id="KW-1185">Reference proteome</keyword>
<comment type="caution">
    <text evidence="2">The sequence shown here is derived from an EMBL/GenBank/DDBJ whole genome shotgun (WGS) entry which is preliminary data.</text>
</comment>
<keyword evidence="1" id="KW-0472">Membrane</keyword>
<keyword evidence="1" id="KW-0812">Transmembrane</keyword>
<dbReference type="EMBL" id="JAPTGG010000032">
    <property type="protein sequence ID" value="MCZ0867235.1"/>
    <property type="molecule type" value="Genomic_DNA"/>
</dbReference>
<organism evidence="2 3">
    <name type="scientific">Dasania phycosphaerae</name>
    <dbReference type="NCBI Taxonomy" id="2950436"/>
    <lineage>
        <taxon>Bacteria</taxon>
        <taxon>Pseudomonadati</taxon>
        <taxon>Pseudomonadota</taxon>
        <taxon>Gammaproteobacteria</taxon>
        <taxon>Cellvibrionales</taxon>
        <taxon>Spongiibacteraceae</taxon>
        <taxon>Dasania</taxon>
    </lineage>
</organism>
<name>A0A9J6RRL8_9GAMM</name>
<gene>
    <name evidence="2" type="ORF">O0V09_18720</name>
</gene>
<dbReference type="AlphaFoldDB" id="A0A9J6RRL8"/>
<feature type="transmembrane region" description="Helical" evidence="1">
    <location>
        <begin position="61"/>
        <end position="79"/>
    </location>
</feature>
<feature type="transmembrane region" description="Helical" evidence="1">
    <location>
        <begin position="21"/>
        <end position="41"/>
    </location>
</feature>
<dbReference type="RefSeq" id="WP_268905471.1">
    <property type="nucleotide sequence ID" value="NZ_JAPTGG010000032.1"/>
</dbReference>
<accession>A0A9J6RRL8</accession>
<dbReference type="Proteomes" id="UP001069090">
    <property type="component" value="Unassembled WGS sequence"/>
</dbReference>
<sequence>MSKEDRSLLQRYTAWGWGLSFKIMFPGMGFFLIIFAPVIYFVDPNDPGVTLNLGGYSQGQASVFSLLSGIALLSVYFLFKKYIEPKFSNYRPQTGNSDQWLK</sequence>
<reference evidence="2 3" key="1">
    <citation type="submission" date="2022-12" db="EMBL/GenBank/DDBJ databases">
        <title>Dasania phycosphaerae sp. nov., isolated from particulate material of the south coast of Korea.</title>
        <authorList>
            <person name="Jiang Y."/>
        </authorList>
    </citation>
    <scope>NUCLEOTIDE SEQUENCE [LARGE SCALE GENOMIC DNA]</scope>
    <source>
        <strain evidence="2 3">GY-19</strain>
    </source>
</reference>
<proteinExistence type="predicted"/>
<protein>
    <submittedName>
        <fullName evidence="2">Uncharacterized protein</fullName>
    </submittedName>
</protein>
<evidence type="ECO:0000313" key="2">
    <source>
        <dbReference type="EMBL" id="MCZ0867235.1"/>
    </source>
</evidence>